<gene>
    <name evidence="1" type="ORF">C7476_109208</name>
</gene>
<comment type="caution">
    <text evidence="1">The sequence shown here is derived from an EMBL/GenBank/DDBJ whole genome shotgun (WGS) entry which is preliminary data.</text>
</comment>
<evidence type="ECO:0000313" key="2">
    <source>
        <dbReference type="Proteomes" id="UP000253324"/>
    </source>
</evidence>
<keyword evidence="2" id="KW-1185">Reference proteome</keyword>
<dbReference type="AlphaFoldDB" id="A0A368YRY1"/>
<dbReference type="RefSeq" id="WP_114431043.1">
    <property type="nucleotide sequence ID" value="NZ_QPJM01000009.1"/>
</dbReference>
<sequence length="113" mass="12811">MTDDEKLIDEINKHVQMAEAIRPSTMDRAALTDLLRYRFPHRDPDDIEDQLIVAWQKHSLFWTSGSGRLRSQRADSAGSPANLILIQPAQMPVTDLMQNNADEQDGCKDHEAP</sequence>
<proteinExistence type="predicted"/>
<evidence type="ECO:0000313" key="1">
    <source>
        <dbReference type="EMBL" id="RCW82026.1"/>
    </source>
</evidence>
<protein>
    <submittedName>
        <fullName evidence="1">Uncharacterized protein</fullName>
    </submittedName>
</protein>
<organism evidence="1 2">
    <name type="scientific">Phyllobacterium bourgognense</name>
    <dbReference type="NCBI Taxonomy" id="314236"/>
    <lineage>
        <taxon>Bacteria</taxon>
        <taxon>Pseudomonadati</taxon>
        <taxon>Pseudomonadota</taxon>
        <taxon>Alphaproteobacteria</taxon>
        <taxon>Hyphomicrobiales</taxon>
        <taxon>Phyllobacteriaceae</taxon>
        <taxon>Phyllobacterium</taxon>
    </lineage>
</organism>
<dbReference type="EMBL" id="QPJM01000009">
    <property type="protein sequence ID" value="RCW82026.1"/>
    <property type="molecule type" value="Genomic_DNA"/>
</dbReference>
<dbReference type="OrthoDB" id="8456031at2"/>
<dbReference type="Proteomes" id="UP000253324">
    <property type="component" value="Unassembled WGS sequence"/>
</dbReference>
<reference evidence="1 2" key="1">
    <citation type="submission" date="2018-07" db="EMBL/GenBank/DDBJ databases">
        <title>Genomic Encyclopedia of Type Strains, Phase III (KMG-III): the genomes of soil and plant-associated and newly described type strains.</title>
        <authorList>
            <person name="Whitman W."/>
        </authorList>
    </citation>
    <scope>NUCLEOTIDE SEQUENCE [LARGE SCALE GENOMIC DNA]</scope>
    <source>
        <strain evidence="1 2">31-25a</strain>
    </source>
</reference>
<name>A0A368YRY1_9HYPH</name>
<accession>A0A368YRY1</accession>